<dbReference type="Pfam" id="PF03478">
    <property type="entry name" value="Beta-prop_KIB1-4"/>
    <property type="match status" value="1"/>
</dbReference>
<protein>
    <recommendedName>
        <fullName evidence="1">KIB1-4 beta-propeller domain-containing protein</fullName>
    </recommendedName>
</protein>
<accession>A0A835LJN7</accession>
<dbReference type="InterPro" id="IPR005174">
    <property type="entry name" value="KIB1-4_b-propeller"/>
</dbReference>
<evidence type="ECO:0000259" key="1">
    <source>
        <dbReference type="Pfam" id="PF03478"/>
    </source>
</evidence>
<proteinExistence type="predicted"/>
<evidence type="ECO:0000313" key="2">
    <source>
        <dbReference type="EMBL" id="KAF9594099.1"/>
    </source>
</evidence>
<keyword evidence="3" id="KW-1185">Reference proteome</keyword>
<dbReference type="PANTHER" id="PTHR44586">
    <property type="entry name" value="F-BOX DOMAIN CONTAINING PROTEIN, EXPRESSED"/>
    <property type="match status" value="1"/>
</dbReference>
<dbReference type="OrthoDB" id="642536at2759"/>
<dbReference type="Proteomes" id="UP000631114">
    <property type="component" value="Unassembled WGS sequence"/>
</dbReference>
<name>A0A835LJN7_9MAGN</name>
<comment type="caution">
    <text evidence="2">The sequence shown here is derived from an EMBL/GenBank/DDBJ whole genome shotgun (WGS) entry which is preliminary data.</text>
</comment>
<dbReference type="EMBL" id="JADFTS010000008">
    <property type="protein sequence ID" value="KAF9594099.1"/>
    <property type="molecule type" value="Genomic_DNA"/>
</dbReference>
<evidence type="ECO:0000313" key="3">
    <source>
        <dbReference type="Proteomes" id="UP000631114"/>
    </source>
</evidence>
<organism evidence="2 3">
    <name type="scientific">Coptis chinensis</name>
    <dbReference type="NCBI Taxonomy" id="261450"/>
    <lineage>
        <taxon>Eukaryota</taxon>
        <taxon>Viridiplantae</taxon>
        <taxon>Streptophyta</taxon>
        <taxon>Embryophyta</taxon>
        <taxon>Tracheophyta</taxon>
        <taxon>Spermatophyta</taxon>
        <taxon>Magnoliopsida</taxon>
        <taxon>Ranunculales</taxon>
        <taxon>Ranunculaceae</taxon>
        <taxon>Coptidoideae</taxon>
        <taxon>Coptis</taxon>
    </lineage>
</organism>
<dbReference type="AlphaFoldDB" id="A0A835LJN7"/>
<dbReference type="PANTHER" id="PTHR44586:SF25">
    <property type="entry name" value="(WILD MALAYSIAN BANANA) HYPOTHETICAL PROTEIN"/>
    <property type="match status" value="1"/>
</dbReference>
<reference evidence="2 3" key="1">
    <citation type="submission" date="2020-10" db="EMBL/GenBank/DDBJ databases">
        <title>The Coptis chinensis genome and diversification of protoberbering-type alkaloids.</title>
        <authorList>
            <person name="Wang B."/>
            <person name="Shu S."/>
            <person name="Song C."/>
            <person name="Liu Y."/>
        </authorList>
    </citation>
    <scope>NUCLEOTIDE SEQUENCE [LARGE SCALE GENOMIC DNA]</scope>
    <source>
        <strain evidence="2">HL-2020</strain>
        <tissue evidence="2">Leaf</tissue>
    </source>
</reference>
<sequence length="303" mass="34452">MLTVSPIGCRYVQSYQEKEKLEHRYRSSDQSALPGDLLLQLASTSTTRVGRLPWLIVPYYDVVGQAPPANTRDNYCPDPVLGFFSILDGAIHKVDIPELQGRRICGSSFGWLITVHGNSEFQLLRPFTGKVVNLPPLTTFPHVGISEEKHNSLVYIVKDWFRVFPDMVWDTNRMRNRYIYKAITSPNAESPIVIAIPYQHAMLLFYKPGEDNDDPFIWKKIRGGYVKGGSRQRRPVYSDITFYKGDLYALRCRGEVDLVKGLDGPSPTKSLFIKPNREMSTRIIMAAAADAIISWSLQLTFCR</sequence>
<feature type="domain" description="KIB1-4 beta-propeller" evidence="1">
    <location>
        <begin position="83"/>
        <end position="267"/>
    </location>
</feature>
<gene>
    <name evidence="2" type="ORF">IFM89_027390</name>
</gene>